<dbReference type="GO" id="GO:0004499">
    <property type="term" value="F:N,N-dimethylaniline monooxygenase activity"/>
    <property type="evidence" value="ECO:0007669"/>
    <property type="project" value="InterPro"/>
</dbReference>
<dbReference type="GO" id="GO:0050661">
    <property type="term" value="F:NADP binding"/>
    <property type="evidence" value="ECO:0007669"/>
    <property type="project" value="InterPro"/>
</dbReference>
<feature type="region of interest" description="Disordered" evidence="6">
    <location>
        <begin position="364"/>
        <end position="387"/>
    </location>
</feature>
<dbReference type="AlphaFoldDB" id="F0XVU2"/>
<sequence length="387" mass="43247">MDLPICVIGTGASGTVATKELHEAGLEVDCYEIQDGPGGLYKRDNYEDACHTSSKIYTSYACFPPKDGLVQCGHYTLSEYCDYQRRFTEHFGIVDLIKYEHKVDAVAKLGDGTWEVTVTDLKKGKSFVKKYRAVVCCSGTHTHAPEAKSVSFVQGFDGDVLHSHQFRSSKDFAGKRVIVVGGGESGSDVSCKVSQVAAKAWVATRGRTGHMTPRGPQMPETDHIDKYHWHLADPKNQVPEASFDLDLSAAHFATATWQMGGVSSYRDVVGTQQPVHGDPHQLPVRHEEHGPELRGRALRARPEAADRVVRGQARDLRGRERRRGRRRHRVVHRLRARHRIPRQGPQDAGREPAELAQALRAPRRRQLLPRRLHPPGLWEHPVALRAP</sequence>
<dbReference type="RefSeq" id="XP_009032686.1">
    <property type="nucleotide sequence ID" value="XM_009034438.1"/>
</dbReference>
<dbReference type="PANTHER" id="PTHR23023">
    <property type="entry name" value="DIMETHYLANILINE MONOOXYGENASE"/>
    <property type="match status" value="1"/>
</dbReference>
<dbReference type="InterPro" id="IPR036188">
    <property type="entry name" value="FAD/NAD-bd_sf"/>
</dbReference>
<keyword evidence="4" id="KW-0521">NADP</keyword>
<dbReference type="SUPFAM" id="SSF51905">
    <property type="entry name" value="FAD/NAD(P)-binding domain"/>
    <property type="match status" value="1"/>
</dbReference>
<dbReference type="GO" id="GO:0050660">
    <property type="term" value="F:flavin adenine dinucleotide binding"/>
    <property type="evidence" value="ECO:0007669"/>
    <property type="project" value="InterPro"/>
</dbReference>
<protein>
    <recommendedName>
        <fullName evidence="9">Flavin-containing monooxygenase</fullName>
    </recommendedName>
</protein>
<evidence type="ECO:0000313" key="8">
    <source>
        <dbReference type="Proteomes" id="UP000002729"/>
    </source>
</evidence>
<evidence type="ECO:0000256" key="1">
    <source>
        <dbReference type="ARBA" id="ARBA00009183"/>
    </source>
</evidence>
<dbReference type="InterPro" id="IPR000960">
    <property type="entry name" value="Flavin_mOase"/>
</dbReference>
<dbReference type="Pfam" id="PF00743">
    <property type="entry name" value="FMO-like"/>
    <property type="match status" value="1"/>
</dbReference>
<dbReference type="InterPro" id="IPR050346">
    <property type="entry name" value="FMO-like"/>
</dbReference>
<dbReference type="GeneID" id="20227644"/>
<dbReference type="OrthoDB" id="66881at2759"/>
<evidence type="ECO:0000256" key="2">
    <source>
        <dbReference type="ARBA" id="ARBA00022630"/>
    </source>
</evidence>
<dbReference type="eggNOG" id="KOG1399">
    <property type="taxonomic scope" value="Eukaryota"/>
</dbReference>
<dbReference type="Gene3D" id="3.50.50.60">
    <property type="entry name" value="FAD/NAD(P)-binding domain"/>
    <property type="match status" value="1"/>
</dbReference>
<organism evidence="8">
    <name type="scientific">Aureococcus anophagefferens</name>
    <name type="common">Harmful bloom alga</name>
    <dbReference type="NCBI Taxonomy" id="44056"/>
    <lineage>
        <taxon>Eukaryota</taxon>
        <taxon>Sar</taxon>
        <taxon>Stramenopiles</taxon>
        <taxon>Ochrophyta</taxon>
        <taxon>Pelagophyceae</taxon>
        <taxon>Pelagomonadales</taxon>
        <taxon>Pelagomonadaceae</taxon>
        <taxon>Aureococcus</taxon>
    </lineage>
</organism>
<dbReference type="InParanoid" id="F0XVU2"/>
<reference evidence="7 8" key="1">
    <citation type="journal article" date="2011" name="Proc. Natl. Acad. Sci. U.S.A.">
        <title>Niche of harmful alga Aureococcus anophagefferens revealed through ecogenomics.</title>
        <authorList>
            <person name="Gobler C.J."/>
            <person name="Berry D.L."/>
            <person name="Dyhrman S.T."/>
            <person name="Wilhelm S.W."/>
            <person name="Salamov A."/>
            <person name="Lobanov A.V."/>
            <person name="Zhang Y."/>
            <person name="Collier J.L."/>
            <person name="Wurch L.L."/>
            <person name="Kustka A.B."/>
            <person name="Dill B.D."/>
            <person name="Shah M."/>
            <person name="VerBerkmoes N.C."/>
            <person name="Kuo A."/>
            <person name="Terry A."/>
            <person name="Pangilinan J."/>
            <person name="Lindquist E.A."/>
            <person name="Lucas S."/>
            <person name="Paulsen I.T."/>
            <person name="Hattenrath-Lehmann T.K."/>
            <person name="Talmage S.C."/>
            <person name="Walker E.A."/>
            <person name="Koch F."/>
            <person name="Burson A.M."/>
            <person name="Marcoval M.A."/>
            <person name="Tang Y.Z."/>
            <person name="Lecleir G.R."/>
            <person name="Coyne K.J."/>
            <person name="Berg G.M."/>
            <person name="Bertrand E.M."/>
            <person name="Saito M.A."/>
            <person name="Gladyshev V.N."/>
            <person name="Grigoriev I.V."/>
        </authorList>
    </citation>
    <scope>NUCLEOTIDE SEQUENCE [LARGE SCALE GENOMIC DNA]</scope>
    <source>
        <strain evidence="8">CCMP 1984</strain>
    </source>
</reference>
<dbReference type="InterPro" id="IPR020946">
    <property type="entry name" value="Flavin_mOase-like"/>
</dbReference>
<keyword evidence="5" id="KW-0560">Oxidoreductase</keyword>
<feature type="non-terminal residue" evidence="7">
    <location>
        <position position="387"/>
    </location>
</feature>
<dbReference type="Proteomes" id="UP000002729">
    <property type="component" value="Unassembled WGS sequence"/>
</dbReference>
<dbReference type="KEGG" id="aaf:AURANDRAFT_69599"/>
<dbReference type="EMBL" id="GL833120">
    <property type="protein sequence ID" value="EGB13085.1"/>
    <property type="molecule type" value="Genomic_DNA"/>
</dbReference>
<proteinExistence type="inferred from homology"/>
<feature type="compositionally biased region" description="Basic residues" evidence="6">
    <location>
        <begin position="364"/>
        <end position="373"/>
    </location>
</feature>
<dbReference type="PRINTS" id="PR00370">
    <property type="entry name" value="FMOXYGENASE"/>
</dbReference>
<evidence type="ECO:0000313" key="7">
    <source>
        <dbReference type="EMBL" id="EGB13085.1"/>
    </source>
</evidence>
<keyword evidence="3" id="KW-0274">FAD</keyword>
<accession>F0XVU2</accession>
<gene>
    <name evidence="7" type="ORF">AURANDRAFT_69599</name>
</gene>
<evidence type="ECO:0000256" key="3">
    <source>
        <dbReference type="ARBA" id="ARBA00022827"/>
    </source>
</evidence>
<comment type="similarity">
    <text evidence="1">Belongs to the FMO family.</text>
</comment>
<evidence type="ECO:0000256" key="6">
    <source>
        <dbReference type="SAM" id="MobiDB-lite"/>
    </source>
</evidence>
<evidence type="ECO:0000256" key="5">
    <source>
        <dbReference type="ARBA" id="ARBA00023002"/>
    </source>
</evidence>
<keyword evidence="2" id="KW-0285">Flavoprotein</keyword>
<evidence type="ECO:0008006" key="9">
    <source>
        <dbReference type="Google" id="ProtNLM"/>
    </source>
</evidence>
<name>F0XVU2_AURAN</name>
<keyword evidence="8" id="KW-1185">Reference proteome</keyword>
<evidence type="ECO:0000256" key="4">
    <source>
        <dbReference type="ARBA" id="ARBA00022857"/>
    </source>
</evidence>